<evidence type="ECO:0000256" key="2">
    <source>
        <dbReference type="SAM" id="MobiDB-lite"/>
    </source>
</evidence>
<dbReference type="EMBL" id="PJQM01000431">
    <property type="protein sequence ID" value="RCI05278.1"/>
    <property type="molecule type" value="Genomic_DNA"/>
</dbReference>
<dbReference type="Gene3D" id="1.10.555.10">
    <property type="entry name" value="Rho GTPase activation protein"/>
    <property type="match status" value="1"/>
</dbReference>
<proteinExistence type="predicted"/>
<gene>
    <name evidence="4" type="primary">SAC7</name>
    <name evidence="4" type="ORF">CU098_012284</name>
</gene>
<dbReference type="Pfam" id="PF00620">
    <property type="entry name" value="RhoGAP"/>
    <property type="match status" value="1"/>
</dbReference>
<dbReference type="STRING" id="4846.A0A367KSU9"/>
<sequence length="480" mass="54961">MKRSSSNPNRPLRRRSFRGWLKRVTLPGSPKKIDSDMKGNVFGIPLTTTIQYAKTSVGYIDDDGVKHPKAGFIPIVAAKCGSYLKQNGLETEGVFRISGSVKRVNELEFQFDSSASHYGLDFNWEGYTVHDAANLFTRYLNKLPNSVIPFESFQAFRDVMSNNAYPDTEKRIDAFQSLIQNLAVPHQHLLLYLLDTLSLFASNAAQTKMSIPNLAAVFCPSILRHPDHNTPVEYKISQYVIEFLIEYQSLFTMQVLDKKNKKLTDELPWLVSHQSLPTLRAVNSSIHSERSNDWVSSPEENLLPKVRSLQETKQVIEPWIVPMVLLLSSYEAYLIFTLHCLIEPLIVFSGLFSYYTLFSIEQPTKKGEGLGEAMRQDELFMSDWRNLMTRSWKRTNEEDSIASQASRYDEEEEGQDDSEEEDGFDPATLEMYLLQYDQIKKDADLAKKLQHEEQKARDVNNPFINEKAADNKEAWKISAV</sequence>
<dbReference type="PROSITE" id="PS50238">
    <property type="entry name" value="RHOGAP"/>
    <property type="match status" value="1"/>
</dbReference>
<dbReference type="InterPro" id="IPR000198">
    <property type="entry name" value="RhoGAP_dom"/>
</dbReference>
<dbReference type="InterPro" id="IPR008936">
    <property type="entry name" value="Rho_GTPase_activation_prot"/>
</dbReference>
<dbReference type="GO" id="GO:0060237">
    <property type="term" value="P:regulation of fungal-type cell wall organization"/>
    <property type="evidence" value="ECO:0007669"/>
    <property type="project" value="TreeGrafter"/>
</dbReference>
<dbReference type="SUPFAM" id="SSF48350">
    <property type="entry name" value="GTPase activation domain, GAP"/>
    <property type="match status" value="1"/>
</dbReference>
<dbReference type="Proteomes" id="UP000253551">
    <property type="component" value="Unassembled WGS sequence"/>
</dbReference>
<evidence type="ECO:0000256" key="1">
    <source>
        <dbReference type="ARBA" id="ARBA00022468"/>
    </source>
</evidence>
<feature type="domain" description="Rho-GAP" evidence="3">
    <location>
        <begin position="44"/>
        <end position="252"/>
    </location>
</feature>
<feature type="compositionally biased region" description="Acidic residues" evidence="2">
    <location>
        <begin position="409"/>
        <end position="424"/>
    </location>
</feature>
<evidence type="ECO:0000259" key="3">
    <source>
        <dbReference type="PROSITE" id="PS50238"/>
    </source>
</evidence>
<keyword evidence="5" id="KW-1185">Reference proteome</keyword>
<dbReference type="SMART" id="SM00324">
    <property type="entry name" value="RhoGAP"/>
    <property type="match status" value="1"/>
</dbReference>
<dbReference type="PANTHER" id="PTHR15228:SF25">
    <property type="entry name" value="F-BAR DOMAIN-CONTAINING PROTEIN"/>
    <property type="match status" value="1"/>
</dbReference>
<protein>
    <submittedName>
        <fullName evidence="4">GTPase activating protein (GAP) for Rho1p</fullName>
    </submittedName>
</protein>
<organism evidence="4 5">
    <name type="scientific">Rhizopus stolonifer</name>
    <name type="common">Rhizopus nigricans</name>
    <dbReference type="NCBI Taxonomy" id="4846"/>
    <lineage>
        <taxon>Eukaryota</taxon>
        <taxon>Fungi</taxon>
        <taxon>Fungi incertae sedis</taxon>
        <taxon>Mucoromycota</taxon>
        <taxon>Mucoromycotina</taxon>
        <taxon>Mucoromycetes</taxon>
        <taxon>Mucorales</taxon>
        <taxon>Mucorineae</taxon>
        <taxon>Rhizopodaceae</taxon>
        <taxon>Rhizopus</taxon>
    </lineage>
</organism>
<dbReference type="GO" id="GO:0007165">
    <property type="term" value="P:signal transduction"/>
    <property type="evidence" value="ECO:0007669"/>
    <property type="project" value="InterPro"/>
</dbReference>
<dbReference type="GO" id="GO:0005096">
    <property type="term" value="F:GTPase activator activity"/>
    <property type="evidence" value="ECO:0007669"/>
    <property type="project" value="UniProtKB-KW"/>
</dbReference>
<keyword evidence="1" id="KW-0343">GTPase activation</keyword>
<dbReference type="InterPro" id="IPR051025">
    <property type="entry name" value="RhoGAP"/>
</dbReference>
<name>A0A367KSU9_RHIST</name>
<evidence type="ECO:0000313" key="4">
    <source>
        <dbReference type="EMBL" id="RCI05278.1"/>
    </source>
</evidence>
<comment type="caution">
    <text evidence="4">The sequence shown here is derived from an EMBL/GenBank/DDBJ whole genome shotgun (WGS) entry which is preliminary data.</text>
</comment>
<evidence type="ECO:0000313" key="5">
    <source>
        <dbReference type="Proteomes" id="UP000253551"/>
    </source>
</evidence>
<feature type="region of interest" description="Disordered" evidence="2">
    <location>
        <begin position="395"/>
        <end position="424"/>
    </location>
</feature>
<dbReference type="PANTHER" id="PTHR15228">
    <property type="entry name" value="SPERMATHECAL PHYSIOLOGY VARIANT"/>
    <property type="match status" value="1"/>
</dbReference>
<reference evidence="4 5" key="1">
    <citation type="journal article" date="2018" name="G3 (Bethesda)">
        <title>Phylogenetic and Phylogenomic Definition of Rhizopus Species.</title>
        <authorList>
            <person name="Gryganskyi A.P."/>
            <person name="Golan J."/>
            <person name="Dolatabadi S."/>
            <person name="Mondo S."/>
            <person name="Robb S."/>
            <person name="Idnurm A."/>
            <person name="Muszewska A."/>
            <person name="Steczkiewicz K."/>
            <person name="Masonjones S."/>
            <person name="Liao H.L."/>
            <person name="Gajdeczka M.T."/>
            <person name="Anike F."/>
            <person name="Vuek A."/>
            <person name="Anishchenko I.M."/>
            <person name="Voigt K."/>
            <person name="de Hoog G.S."/>
            <person name="Smith M.E."/>
            <person name="Heitman J."/>
            <person name="Vilgalys R."/>
            <person name="Stajich J.E."/>
        </authorList>
    </citation>
    <scope>NUCLEOTIDE SEQUENCE [LARGE SCALE GENOMIC DNA]</scope>
    <source>
        <strain evidence="4 5">LSU 92-RS-03</strain>
    </source>
</reference>
<dbReference type="OrthoDB" id="3196451at2759"/>
<accession>A0A367KSU9</accession>
<dbReference type="GO" id="GO:0005938">
    <property type="term" value="C:cell cortex"/>
    <property type="evidence" value="ECO:0007669"/>
    <property type="project" value="TreeGrafter"/>
</dbReference>
<dbReference type="AlphaFoldDB" id="A0A367KSU9"/>